<evidence type="ECO:0000259" key="2">
    <source>
        <dbReference type="Pfam" id="PF09084"/>
    </source>
</evidence>
<dbReference type="EMBL" id="CP046052">
    <property type="protein sequence ID" value="QGM47579.1"/>
    <property type="molecule type" value="Genomic_DNA"/>
</dbReference>
<organism evidence="3 4">
    <name type="scientific">Methylocystis heyeri</name>
    <dbReference type="NCBI Taxonomy" id="391905"/>
    <lineage>
        <taxon>Bacteria</taxon>
        <taxon>Pseudomonadati</taxon>
        <taxon>Pseudomonadota</taxon>
        <taxon>Alphaproteobacteria</taxon>
        <taxon>Hyphomicrobiales</taxon>
        <taxon>Methylocystaceae</taxon>
        <taxon>Methylocystis</taxon>
    </lineage>
</organism>
<dbReference type="KEGG" id="mhey:H2LOC_018880"/>
<dbReference type="GO" id="GO:0009228">
    <property type="term" value="P:thiamine biosynthetic process"/>
    <property type="evidence" value="ECO:0007669"/>
    <property type="project" value="InterPro"/>
</dbReference>
<reference evidence="3 4" key="1">
    <citation type="submission" date="2019-11" db="EMBL/GenBank/DDBJ databases">
        <title>The genome sequence of Methylocystis heyeri.</title>
        <authorList>
            <person name="Oshkin I.Y."/>
            <person name="Miroshnikov K."/>
            <person name="Dedysh S.N."/>
        </authorList>
    </citation>
    <scope>NUCLEOTIDE SEQUENCE [LARGE SCALE GENOMIC DNA]</scope>
    <source>
        <strain evidence="3 4">H2</strain>
    </source>
</reference>
<keyword evidence="1" id="KW-0812">Transmembrane</keyword>
<dbReference type="AlphaFoldDB" id="A0A6B8KJ85"/>
<dbReference type="PANTHER" id="PTHR31528:SF3">
    <property type="entry name" value="THIAMINE BIOSYNTHESIS PROTEIN HI_0357-RELATED"/>
    <property type="match status" value="1"/>
</dbReference>
<sequence length="372" mass="41161">MDSCERQEVAPDQTVETLFQAQEPGRRQMRMKTIAAFRGPVMPRIAFFAVLFALFAASSARALDKVSFATNWRAQAEHGGFYQAIADGTYARYGLDVTIVQGGPQSNARLLLAAGRVDFAMGANFIQTFEVVRQKIPVVVVASMFQIDPVIFMSHPGQGLDRFEDLPQATAFVANDLFVSVYQWLKQAYGFREEKVKPYGFNPAPFIADAKSVQEGFLTSEPYQVERQGGFKPNVFLLADYGYDSYSTTIETRAETIAGNPDLVQRFVDASILGWRNYLYGDNNAANAAIKRDNPEMTDGLLAYSVARLKERGIVDSGDAQRFGVGVMTDARIKSFFDKMVKAGVVPADLPYRNGYTLRFIGKNAGMEAASK</sequence>
<dbReference type="InterPro" id="IPR015168">
    <property type="entry name" value="SsuA/THI5"/>
</dbReference>
<dbReference type="SUPFAM" id="SSF53850">
    <property type="entry name" value="Periplasmic binding protein-like II"/>
    <property type="match status" value="1"/>
</dbReference>
<accession>A0A6B8KJ85</accession>
<dbReference type="InterPro" id="IPR027939">
    <property type="entry name" value="NMT1/THI5"/>
</dbReference>
<evidence type="ECO:0000313" key="3">
    <source>
        <dbReference type="EMBL" id="QGM47579.1"/>
    </source>
</evidence>
<dbReference type="Gene3D" id="3.40.190.10">
    <property type="entry name" value="Periplasmic binding protein-like II"/>
    <property type="match status" value="2"/>
</dbReference>
<dbReference type="Pfam" id="PF09084">
    <property type="entry name" value="NMT1"/>
    <property type="match status" value="1"/>
</dbReference>
<name>A0A6B8KJ85_9HYPH</name>
<dbReference type="PANTHER" id="PTHR31528">
    <property type="entry name" value="4-AMINO-5-HYDROXYMETHYL-2-METHYLPYRIMIDINE PHOSPHATE SYNTHASE THI11-RELATED"/>
    <property type="match status" value="1"/>
</dbReference>
<dbReference type="OrthoDB" id="5372616at2"/>
<feature type="transmembrane region" description="Helical" evidence="1">
    <location>
        <begin position="35"/>
        <end position="57"/>
    </location>
</feature>
<evidence type="ECO:0000313" key="4">
    <source>
        <dbReference type="Proteomes" id="UP000309061"/>
    </source>
</evidence>
<dbReference type="Proteomes" id="UP000309061">
    <property type="component" value="Chromosome"/>
</dbReference>
<keyword evidence="1" id="KW-0472">Membrane</keyword>
<gene>
    <name evidence="3" type="ORF">H2LOC_018880</name>
</gene>
<protein>
    <submittedName>
        <fullName evidence="3">ABC transporter substrate-binding protein</fullName>
    </submittedName>
</protein>
<feature type="domain" description="SsuA/THI5-like" evidence="2">
    <location>
        <begin position="76"/>
        <end position="276"/>
    </location>
</feature>
<proteinExistence type="predicted"/>
<keyword evidence="1" id="KW-1133">Transmembrane helix</keyword>
<keyword evidence="4" id="KW-1185">Reference proteome</keyword>
<evidence type="ECO:0000256" key="1">
    <source>
        <dbReference type="SAM" id="Phobius"/>
    </source>
</evidence>